<evidence type="ECO:0000313" key="2">
    <source>
        <dbReference type="EMBL" id="THJ29931.1"/>
    </source>
</evidence>
<feature type="non-terminal residue" evidence="2">
    <location>
        <position position="1"/>
    </location>
</feature>
<dbReference type="RefSeq" id="WP_136408022.1">
    <property type="nucleotide sequence ID" value="NZ_SSWX01000061.1"/>
</dbReference>
<dbReference type="InterPro" id="IPR053520">
    <property type="entry name" value="Transposase_Tn903"/>
</dbReference>
<dbReference type="Proteomes" id="UP000306236">
    <property type="component" value="Unassembled WGS sequence"/>
</dbReference>
<proteinExistence type="predicted"/>
<protein>
    <submittedName>
        <fullName evidence="2">IS5 family transposase</fullName>
    </submittedName>
</protein>
<dbReference type="GO" id="GO:0006313">
    <property type="term" value="P:DNA transposition"/>
    <property type="evidence" value="ECO:0007669"/>
    <property type="project" value="InterPro"/>
</dbReference>
<dbReference type="GO" id="GO:0003677">
    <property type="term" value="F:DNA binding"/>
    <property type="evidence" value="ECO:0007669"/>
    <property type="project" value="InterPro"/>
</dbReference>
<organism evidence="2 3">
    <name type="scientific">Lampropedia aestuarii</name>
    <dbReference type="NCBI Taxonomy" id="2562762"/>
    <lineage>
        <taxon>Bacteria</taxon>
        <taxon>Pseudomonadati</taxon>
        <taxon>Pseudomonadota</taxon>
        <taxon>Betaproteobacteria</taxon>
        <taxon>Burkholderiales</taxon>
        <taxon>Comamonadaceae</taxon>
        <taxon>Lampropedia</taxon>
    </lineage>
</organism>
<dbReference type="PANTHER" id="PTHR34631">
    <property type="match status" value="1"/>
</dbReference>
<dbReference type="OrthoDB" id="8451553at2"/>
<feature type="domain" description="Transposase IS4-like" evidence="1">
    <location>
        <begin position="48"/>
        <end position="226"/>
    </location>
</feature>
<dbReference type="InterPro" id="IPR002559">
    <property type="entry name" value="Transposase_11"/>
</dbReference>
<sequence length="240" mass="27269">NCLVNTGRFKSLIKLSGLPRKAPDFSTLCRRQKDSDVNVRYTPSSAGLHLLIDSTGIKFLGEGEWKTKKHGAERRRQWRKVHIGIDESNLQVRAIVVTTNDVGDSPVVPELLKQIPVDEPITSLTGDGAYDTKTVYEACHERQIMPIIAPRKRAQMRKGATFATRNEAIKACRRLGRSVWKEWSGYHHRSLVETKMNCIKKLGERVKAKTYERQVFELNARASIFNRFTELGYPQTVSMG</sequence>
<keyword evidence="3" id="KW-1185">Reference proteome</keyword>
<name>A0A4S5BHC3_9BURK</name>
<dbReference type="Pfam" id="PF01609">
    <property type="entry name" value="DDE_Tnp_1"/>
    <property type="match status" value="1"/>
</dbReference>
<evidence type="ECO:0000313" key="3">
    <source>
        <dbReference type="Proteomes" id="UP000306236"/>
    </source>
</evidence>
<evidence type="ECO:0000259" key="1">
    <source>
        <dbReference type="Pfam" id="PF01609"/>
    </source>
</evidence>
<dbReference type="GO" id="GO:0004803">
    <property type="term" value="F:transposase activity"/>
    <property type="evidence" value="ECO:0007669"/>
    <property type="project" value="InterPro"/>
</dbReference>
<dbReference type="AlphaFoldDB" id="A0A4S5BHC3"/>
<comment type="caution">
    <text evidence="2">The sequence shown here is derived from an EMBL/GenBank/DDBJ whole genome shotgun (WGS) entry which is preliminary data.</text>
</comment>
<dbReference type="PANTHER" id="PTHR34631:SF3">
    <property type="entry name" value="ISSOD12 TRANSPOSASE TNPA_ISSOD12"/>
    <property type="match status" value="1"/>
</dbReference>
<dbReference type="InterPro" id="IPR053172">
    <property type="entry name" value="Tn903_transposase"/>
</dbReference>
<dbReference type="NCBIfam" id="NF033579">
    <property type="entry name" value="transpos_IS5_2"/>
    <property type="match status" value="1"/>
</dbReference>
<accession>A0A4S5BHC3</accession>
<reference evidence="2 3" key="1">
    <citation type="submission" date="2019-04" db="EMBL/GenBank/DDBJ databases">
        <title>Lampropedia sp YIM MLB12 draf genome.</title>
        <authorList>
            <person name="Wang Y.-X."/>
        </authorList>
    </citation>
    <scope>NUCLEOTIDE SEQUENCE [LARGE SCALE GENOMIC DNA]</scope>
    <source>
        <strain evidence="2 3">YIM MLB12</strain>
    </source>
</reference>
<gene>
    <name evidence="2" type="ORF">E8K88_17895</name>
</gene>
<dbReference type="EMBL" id="SSWX01000061">
    <property type="protein sequence ID" value="THJ29931.1"/>
    <property type="molecule type" value="Genomic_DNA"/>
</dbReference>